<protein>
    <submittedName>
        <fullName evidence="8">Geranyl transferase</fullName>
    </submittedName>
</protein>
<dbReference type="Gene3D" id="1.10.600.10">
    <property type="entry name" value="Farnesyl Diphosphate Synthase"/>
    <property type="match status" value="1"/>
</dbReference>
<dbReference type="InterPro" id="IPR033749">
    <property type="entry name" value="Polyprenyl_synt_CS"/>
</dbReference>
<dbReference type="SUPFAM" id="SSF48576">
    <property type="entry name" value="Terpenoid synthases"/>
    <property type="match status" value="1"/>
</dbReference>
<sequence>MLNETVRQMIISEIEKFLPKDNQDRLVSAMRYTLFAPAKYIRSFLVIASSSIFGIDIKRVLPVAVAIEFVHTYSLIHDDLPCMDNSDSRRGQQSCHKKFDEATAVLVGDALLTLAFEILSSLNNGKCCEIIRILSQAIGHNGMVKGQVLDIESKDRSKNTDFYQMQNINLLKTAKLFAVSCEIGAVVGSATDEQRKALCDYGITLGRIFQIKDDIKDCKQDNTDALDKLKVKHYIEALFDEASHNLSIFLDGADQLYGILNWLKNND</sequence>
<dbReference type="PANTHER" id="PTHR43281:SF1">
    <property type="entry name" value="FARNESYL DIPHOSPHATE SYNTHASE"/>
    <property type="match status" value="1"/>
</dbReference>
<keyword evidence="3 7" id="KW-0808">Transferase</keyword>
<dbReference type="EMBL" id="MJMG01000008">
    <property type="protein sequence ID" value="OEY86596.1"/>
    <property type="molecule type" value="Genomic_DNA"/>
</dbReference>
<dbReference type="FunFam" id="1.10.600.10:FF:000001">
    <property type="entry name" value="Geranylgeranyl diphosphate synthase"/>
    <property type="match status" value="1"/>
</dbReference>
<evidence type="ECO:0000313" key="9">
    <source>
        <dbReference type="Proteomes" id="UP000175679"/>
    </source>
</evidence>
<dbReference type="InterPro" id="IPR008949">
    <property type="entry name" value="Isoprenoid_synthase_dom_sf"/>
</dbReference>
<dbReference type="GO" id="GO:0046872">
    <property type="term" value="F:metal ion binding"/>
    <property type="evidence" value="ECO:0007669"/>
    <property type="project" value="UniProtKB-KW"/>
</dbReference>
<comment type="caution">
    <text evidence="8">The sequence shown here is derived from an EMBL/GenBank/DDBJ whole genome shotgun (WGS) entry which is preliminary data.</text>
</comment>
<accession>A0A1E7QJS6</accession>
<keyword evidence="4" id="KW-0479">Metal-binding</keyword>
<dbReference type="GO" id="GO:0004659">
    <property type="term" value="F:prenyltransferase activity"/>
    <property type="evidence" value="ECO:0007669"/>
    <property type="project" value="InterPro"/>
</dbReference>
<comment type="cofactor">
    <cofactor evidence="1">
        <name>Mg(2+)</name>
        <dbReference type="ChEBI" id="CHEBI:18420"/>
    </cofactor>
</comment>
<dbReference type="PROSITE" id="PS00723">
    <property type="entry name" value="POLYPRENYL_SYNTHASE_1"/>
    <property type="match status" value="1"/>
</dbReference>
<keyword evidence="9" id="KW-1185">Reference proteome</keyword>
<organism evidence="8 9">
    <name type="scientific">Wolbachia pipientis</name>
    <dbReference type="NCBI Taxonomy" id="955"/>
    <lineage>
        <taxon>Bacteria</taxon>
        <taxon>Pseudomonadati</taxon>
        <taxon>Pseudomonadota</taxon>
        <taxon>Alphaproteobacteria</taxon>
        <taxon>Rickettsiales</taxon>
        <taxon>Anaplasmataceae</taxon>
        <taxon>Wolbachieae</taxon>
        <taxon>Wolbachia</taxon>
    </lineage>
</organism>
<name>A0A1E7QJS6_WOLPI</name>
<evidence type="ECO:0000256" key="3">
    <source>
        <dbReference type="ARBA" id="ARBA00022679"/>
    </source>
</evidence>
<evidence type="ECO:0000256" key="2">
    <source>
        <dbReference type="ARBA" id="ARBA00006706"/>
    </source>
</evidence>
<gene>
    <name evidence="8" type="ORF">BIY23_03480</name>
</gene>
<dbReference type="CDD" id="cd00685">
    <property type="entry name" value="Trans_IPPS_HT"/>
    <property type="match status" value="1"/>
</dbReference>
<evidence type="ECO:0000256" key="5">
    <source>
        <dbReference type="ARBA" id="ARBA00022842"/>
    </source>
</evidence>
<evidence type="ECO:0000256" key="4">
    <source>
        <dbReference type="ARBA" id="ARBA00022723"/>
    </source>
</evidence>
<evidence type="ECO:0000256" key="6">
    <source>
        <dbReference type="ARBA" id="ARBA00023229"/>
    </source>
</evidence>
<dbReference type="InterPro" id="IPR000092">
    <property type="entry name" value="Polyprenyl_synt"/>
</dbReference>
<evidence type="ECO:0000256" key="7">
    <source>
        <dbReference type="RuleBase" id="RU004466"/>
    </source>
</evidence>
<dbReference type="SFLD" id="SFLDG01017">
    <property type="entry name" value="Polyprenyl_Transferase_Like"/>
    <property type="match status" value="1"/>
</dbReference>
<reference evidence="8 9" key="1">
    <citation type="submission" date="2016-09" db="EMBL/GenBank/DDBJ databases">
        <title>Genomic evidence for plant-parasitic nematodes as the earliest Wolbachia hosts.</title>
        <authorList>
            <person name="Brown A.M."/>
            <person name="Wasala S.K."/>
            <person name="Howe D.K."/>
            <person name="Peetz A.B."/>
            <person name="Zasada I.A."/>
            <person name="Denver D.R."/>
        </authorList>
    </citation>
    <scope>NUCLEOTIDE SEQUENCE [LARGE SCALE GENOMIC DNA]</scope>
    <source>
        <strain evidence="9">wPpe</strain>
    </source>
</reference>
<proteinExistence type="inferred from homology"/>
<dbReference type="SFLD" id="SFLDS00005">
    <property type="entry name" value="Isoprenoid_Synthase_Type_I"/>
    <property type="match status" value="1"/>
</dbReference>
<keyword evidence="6" id="KW-0414">Isoprene biosynthesis</keyword>
<comment type="similarity">
    <text evidence="2 7">Belongs to the FPP/GGPP synthase family.</text>
</comment>
<dbReference type="PROSITE" id="PS00444">
    <property type="entry name" value="POLYPRENYL_SYNTHASE_2"/>
    <property type="match status" value="1"/>
</dbReference>
<dbReference type="Pfam" id="PF00348">
    <property type="entry name" value="polyprenyl_synt"/>
    <property type="match status" value="1"/>
</dbReference>
<evidence type="ECO:0000256" key="1">
    <source>
        <dbReference type="ARBA" id="ARBA00001946"/>
    </source>
</evidence>
<dbReference type="PANTHER" id="PTHR43281">
    <property type="entry name" value="FARNESYL DIPHOSPHATE SYNTHASE"/>
    <property type="match status" value="1"/>
</dbReference>
<evidence type="ECO:0000313" key="8">
    <source>
        <dbReference type="EMBL" id="OEY86596.1"/>
    </source>
</evidence>
<dbReference type="Proteomes" id="UP000175679">
    <property type="component" value="Unassembled WGS sequence"/>
</dbReference>
<dbReference type="OrthoDB" id="9805316at2"/>
<dbReference type="GO" id="GO:0016114">
    <property type="term" value="P:terpenoid biosynthetic process"/>
    <property type="evidence" value="ECO:0007669"/>
    <property type="project" value="UniProtKB-ARBA"/>
</dbReference>
<keyword evidence="5" id="KW-0460">Magnesium</keyword>
<dbReference type="AlphaFoldDB" id="A0A1E7QJS6"/>